<comment type="caution">
    <text evidence="3">The sequence shown here is derived from an EMBL/GenBank/DDBJ whole genome shotgun (WGS) entry which is preliminary data.</text>
</comment>
<evidence type="ECO:0000256" key="2">
    <source>
        <dbReference type="SAM" id="SignalP"/>
    </source>
</evidence>
<evidence type="ECO:0000313" key="4">
    <source>
        <dbReference type="Proteomes" id="UP000537130"/>
    </source>
</evidence>
<dbReference type="RefSeq" id="WP_183411667.1">
    <property type="nucleotide sequence ID" value="NZ_JACHWY010000004.1"/>
</dbReference>
<evidence type="ECO:0000313" key="3">
    <source>
        <dbReference type="EMBL" id="MBB3048876.1"/>
    </source>
</evidence>
<feature type="signal peptide" evidence="2">
    <location>
        <begin position="1"/>
        <end position="24"/>
    </location>
</feature>
<feature type="compositionally biased region" description="Polar residues" evidence="1">
    <location>
        <begin position="428"/>
        <end position="451"/>
    </location>
</feature>
<dbReference type="EMBL" id="JACHWY010000004">
    <property type="protein sequence ID" value="MBB3048876.1"/>
    <property type="molecule type" value="Genomic_DNA"/>
</dbReference>
<accession>A0A7W4W7F9</accession>
<feature type="chain" id="PRO_5030975748" evidence="2">
    <location>
        <begin position="25"/>
        <end position="451"/>
    </location>
</feature>
<protein>
    <submittedName>
        <fullName evidence="3">Uncharacterized protein</fullName>
    </submittedName>
</protein>
<dbReference type="Proteomes" id="UP000537130">
    <property type="component" value="Unassembled WGS sequence"/>
</dbReference>
<gene>
    <name evidence="3" type="ORF">FHR99_003150</name>
</gene>
<feature type="region of interest" description="Disordered" evidence="1">
    <location>
        <begin position="419"/>
        <end position="451"/>
    </location>
</feature>
<keyword evidence="2" id="KW-0732">Signal</keyword>
<evidence type="ECO:0000256" key="1">
    <source>
        <dbReference type="SAM" id="MobiDB-lite"/>
    </source>
</evidence>
<name>A0A7W4W7F9_9GAMM</name>
<dbReference type="AlphaFoldDB" id="A0A7W4W7F9"/>
<sequence length="451" mass="47636">MSIRKAFSGAVAFVALGMAGAVNAATLNLAEGVDLYDALDAYKIEMENELLQRGKNYRLAYGVAGIAGAQGSTAYVTSINTAYQFALAQAYTQLANELGADLIAAETGIQTTSTGGPAEALLASCESDHKAAKAAAQADESFLDVVKGAIRNFTTSDEEKAEKRKLDSVIECSSTVDRRLITDVLSRSVSDAFSGARIVQTAVHNGQMAVVVGLSPDTAEVAGVLSGQRGAAQTNPGARAEIAQWIQEQMSNQPGSMLGMVGTRMTKLSNGEWAVIGFGLAPASESGGSSILNSNRMQSERKMAENNAARELARFANMSLDHSLNQSVRDDTHVQVKKRIEGDSETISQAQESVVISQLNQNFNTQSVLKLKGASKLYAKKVSDEAAGVDFYLTAYAWSPSMLSSAENFRAQTAEAFQAGKTSGGNRQGARASSATATGNVTSNPRIQEDW</sequence>
<organism evidence="3 4">
    <name type="scientific">Litorivivens lipolytica</name>
    <dbReference type="NCBI Taxonomy" id="1524264"/>
    <lineage>
        <taxon>Bacteria</taxon>
        <taxon>Pseudomonadati</taxon>
        <taxon>Pseudomonadota</taxon>
        <taxon>Gammaproteobacteria</taxon>
        <taxon>Litorivivens</taxon>
    </lineage>
</organism>
<reference evidence="3 4" key="1">
    <citation type="submission" date="2020-08" db="EMBL/GenBank/DDBJ databases">
        <title>Genomic Encyclopedia of Type Strains, Phase III (KMG-III): the genomes of soil and plant-associated and newly described type strains.</title>
        <authorList>
            <person name="Whitman W."/>
        </authorList>
    </citation>
    <scope>NUCLEOTIDE SEQUENCE [LARGE SCALE GENOMIC DNA]</scope>
    <source>
        <strain evidence="3 4">CECT 8654</strain>
    </source>
</reference>
<keyword evidence="4" id="KW-1185">Reference proteome</keyword>
<proteinExistence type="predicted"/>